<feature type="compositionally biased region" description="Basic residues" evidence="1">
    <location>
        <begin position="16"/>
        <end position="28"/>
    </location>
</feature>
<sequence>MRSCAGGLNRPAAKPTVHRPSKSHPSRSRRVDRWLRHRSRNRRSSNTLARAFSSASSSFNLGHILLLLLSPLVGGGDEGRRGGGSETDLVSDGGSEWETELLDGRDGGFGAEDAFLLLVEGLALGDGVFHLEDAVVLLAEGTEALGYKTEDGSFGDVRGRFVRHCCASDLVGFGRSGGWAAVNSAGVRRRRGGFWGVAREGRGQEGGRG</sequence>
<reference evidence="2 3" key="1">
    <citation type="submission" date="2019-07" db="EMBL/GenBank/DDBJ databases">
        <title>De Novo Assembly of kiwifruit Actinidia rufa.</title>
        <authorList>
            <person name="Sugita-Konishi S."/>
            <person name="Sato K."/>
            <person name="Mori E."/>
            <person name="Abe Y."/>
            <person name="Kisaki G."/>
            <person name="Hamano K."/>
            <person name="Suezawa K."/>
            <person name="Otani M."/>
            <person name="Fukuda T."/>
            <person name="Manabe T."/>
            <person name="Gomi K."/>
            <person name="Tabuchi M."/>
            <person name="Akimitsu K."/>
            <person name="Kataoka I."/>
        </authorList>
    </citation>
    <scope>NUCLEOTIDE SEQUENCE [LARGE SCALE GENOMIC DNA]</scope>
    <source>
        <strain evidence="3">cv. Fuchu</strain>
    </source>
</reference>
<protein>
    <submittedName>
        <fullName evidence="2">Glycine-rich protein</fullName>
    </submittedName>
</protein>
<dbReference type="AlphaFoldDB" id="A0A7J0HEN4"/>
<accession>A0A7J0HEN4</accession>
<dbReference type="EMBL" id="BJWL01000029">
    <property type="protein sequence ID" value="GFZ21580.1"/>
    <property type="molecule type" value="Genomic_DNA"/>
</dbReference>
<gene>
    <name evidence="2" type="ORF">Acr_29g0007420</name>
</gene>
<dbReference type="Proteomes" id="UP000585474">
    <property type="component" value="Unassembled WGS sequence"/>
</dbReference>
<evidence type="ECO:0000313" key="2">
    <source>
        <dbReference type="EMBL" id="GFZ21580.1"/>
    </source>
</evidence>
<proteinExistence type="predicted"/>
<evidence type="ECO:0000256" key="1">
    <source>
        <dbReference type="SAM" id="MobiDB-lite"/>
    </source>
</evidence>
<keyword evidence="3" id="KW-1185">Reference proteome</keyword>
<organism evidence="2 3">
    <name type="scientific">Actinidia rufa</name>
    <dbReference type="NCBI Taxonomy" id="165716"/>
    <lineage>
        <taxon>Eukaryota</taxon>
        <taxon>Viridiplantae</taxon>
        <taxon>Streptophyta</taxon>
        <taxon>Embryophyta</taxon>
        <taxon>Tracheophyta</taxon>
        <taxon>Spermatophyta</taxon>
        <taxon>Magnoliopsida</taxon>
        <taxon>eudicotyledons</taxon>
        <taxon>Gunneridae</taxon>
        <taxon>Pentapetalae</taxon>
        <taxon>asterids</taxon>
        <taxon>Ericales</taxon>
        <taxon>Actinidiaceae</taxon>
        <taxon>Actinidia</taxon>
    </lineage>
</organism>
<comment type="caution">
    <text evidence="2">The sequence shown here is derived from an EMBL/GenBank/DDBJ whole genome shotgun (WGS) entry which is preliminary data.</text>
</comment>
<evidence type="ECO:0000313" key="3">
    <source>
        <dbReference type="Proteomes" id="UP000585474"/>
    </source>
</evidence>
<feature type="region of interest" description="Disordered" evidence="1">
    <location>
        <begin position="1"/>
        <end position="36"/>
    </location>
</feature>
<name>A0A7J0HEN4_9ERIC</name>